<name>G9EPI5_9GAMM</name>
<reference evidence="2 3" key="1">
    <citation type="journal article" date="2011" name="BMC Genomics">
        <title>Insight into cross-talk between intra-amoebal pathogens.</title>
        <authorList>
            <person name="Gimenez G."/>
            <person name="Bertelli C."/>
            <person name="Moliner C."/>
            <person name="Robert C."/>
            <person name="Raoult D."/>
            <person name="Fournier P.E."/>
            <person name="Greub G."/>
        </authorList>
    </citation>
    <scope>NUCLEOTIDE SEQUENCE [LARGE SCALE GENOMIC DNA]</scope>
    <source>
        <strain evidence="2 3">LLAP12</strain>
    </source>
</reference>
<dbReference type="InterPro" id="IPR036291">
    <property type="entry name" value="NAD(P)-bd_dom_sf"/>
</dbReference>
<dbReference type="Proteomes" id="UP000002770">
    <property type="component" value="Unassembled WGS sequence"/>
</dbReference>
<dbReference type="eggNOG" id="COG0451">
    <property type="taxonomic scope" value="Bacteria"/>
</dbReference>
<evidence type="ECO:0000313" key="2">
    <source>
        <dbReference type="EMBL" id="EHL30808.1"/>
    </source>
</evidence>
<dbReference type="PANTHER" id="PTHR43574">
    <property type="entry name" value="EPIMERASE-RELATED"/>
    <property type="match status" value="1"/>
</dbReference>
<dbReference type="FunCoup" id="G9EPI5">
    <property type="interactions" value="222"/>
</dbReference>
<proteinExistence type="predicted"/>
<dbReference type="EMBL" id="JH413823">
    <property type="protein sequence ID" value="EHL30808.1"/>
    <property type="molecule type" value="Genomic_DNA"/>
</dbReference>
<protein>
    <submittedName>
        <fullName evidence="2">NAD-dependent epimerase/dehydratase</fullName>
    </submittedName>
</protein>
<dbReference type="InParanoid" id="G9EPI5"/>
<keyword evidence="3" id="KW-1185">Reference proteome</keyword>
<dbReference type="RefSeq" id="WP_006871090.1">
    <property type="nucleotide sequence ID" value="NZ_JH413823.1"/>
</dbReference>
<dbReference type="OrthoDB" id="9808276at2"/>
<dbReference type="STRING" id="658187.LDG_7170"/>
<organism evidence="2 3">
    <name type="scientific">Legionella drancourtii LLAP12</name>
    <dbReference type="NCBI Taxonomy" id="658187"/>
    <lineage>
        <taxon>Bacteria</taxon>
        <taxon>Pseudomonadati</taxon>
        <taxon>Pseudomonadota</taxon>
        <taxon>Gammaproteobacteria</taxon>
        <taxon>Legionellales</taxon>
        <taxon>Legionellaceae</taxon>
        <taxon>Legionella</taxon>
    </lineage>
</organism>
<dbReference type="AlphaFoldDB" id="G9EPI5"/>
<evidence type="ECO:0000313" key="3">
    <source>
        <dbReference type="Proteomes" id="UP000002770"/>
    </source>
</evidence>
<accession>G9EPI5</accession>
<evidence type="ECO:0000256" key="1">
    <source>
        <dbReference type="ARBA" id="ARBA00023027"/>
    </source>
</evidence>
<sequence>MRPCFFIFGFGYTANFLAQKLSELNFRVIGTTRAQEKIKQSTTYELINFSLDEVTKYLSFATHILVSTPPIAESGDPVLTNFADLIRAYSSQVQWLGYLSTTGVYGDHQGAWVDELSASISPGKSGRLRLDAEQSWMSFAIAQQLPLHIFRLAGIYGPKRNALERIIAGKQYSIYKEGHFFSRIHVDDIVSILLASIKHPQPFAIYNVADDEPTPSHILDAYAASLLHCPLLPLQPYETAKLSPLELDFYANNRRVSNAKIKQALGINLHYPSYKQGLKQLYNSVNALN</sequence>
<dbReference type="HOGENOM" id="CLU_007383_11_3_6"/>
<keyword evidence="1" id="KW-0520">NAD</keyword>
<dbReference type="CDD" id="cd05266">
    <property type="entry name" value="SDR_a4"/>
    <property type="match status" value="1"/>
</dbReference>
<dbReference type="SUPFAM" id="SSF51735">
    <property type="entry name" value="NAD(P)-binding Rossmann-fold domains"/>
    <property type="match status" value="1"/>
</dbReference>
<dbReference type="Gene3D" id="3.40.50.720">
    <property type="entry name" value="NAD(P)-binding Rossmann-like Domain"/>
    <property type="match status" value="1"/>
</dbReference>
<gene>
    <name evidence="2" type="ORF">LDG_7170</name>
</gene>